<keyword evidence="4" id="KW-0547">Nucleotide-binding</keyword>
<protein>
    <recommendedName>
        <fullName evidence="3 9">DNA repair protein RecN</fullName>
    </recommendedName>
    <alternativeName>
        <fullName evidence="8 9">Recombination protein N</fullName>
    </alternativeName>
</protein>
<gene>
    <name evidence="12" type="primary">recN</name>
    <name evidence="12" type="ORF">IRI77_33645</name>
</gene>
<proteinExistence type="inferred from homology"/>
<evidence type="ECO:0000256" key="3">
    <source>
        <dbReference type="ARBA" id="ARBA00021315"/>
    </source>
</evidence>
<dbReference type="PANTHER" id="PTHR11059:SF0">
    <property type="entry name" value="DNA REPAIR PROTEIN RECN"/>
    <property type="match status" value="1"/>
</dbReference>
<dbReference type="GO" id="GO:0043590">
    <property type="term" value="C:bacterial nucleoid"/>
    <property type="evidence" value="ECO:0007669"/>
    <property type="project" value="TreeGrafter"/>
</dbReference>
<evidence type="ECO:0000256" key="1">
    <source>
        <dbReference type="ARBA" id="ARBA00003618"/>
    </source>
</evidence>
<keyword evidence="5 9" id="KW-0227">DNA damage</keyword>
<comment type="function">
    <text evidence="1 9">May be involved in recombinational repair of damaged DNA.</text>
</comment>
<dbReference type="InterPro" id="IPR004604">
    <property type="entry name" value="DNA_recomb/repair_RecN"/>
</dbReference>
<evidence type="ECO:0000256" key="5">
    <source>
        <dbReference type="ARBA" id="ARBA00022763"/>
    </source>
</evidence>
<dbReference type="Proteomes" id="UP000593892">
    <property type="component" value="Chromosome"/>
</dbReference>
<evidence type="ECO:0000256" key="4">
    <source>
        <dbReference type="ARBA" id="ARBA00022741"/>
    </source>
</evidence>
<dbReference type="NCBIfam" id="NF008121">
    <property type="entry name" value="PRK10869.1"/>
    <property type="match status" value="1"/>
</dbReference>
<dbReference type="SUPFAM" id="SSF52540">
    <property type="entry name" value="P-loop containing nucleoside triphosphate hydrolases"/>
    <property type="match status" value="1"/>
</dbReference>
<dbReference type="PIRSF" id="PIRSF003128">
    <property type="entry name" value="RecN"/>
    <property type="match status" value="1"/>
</dbReference>
<keyword evidence="10" id="KW-0175">Coiled coil</keyword>
<keyword evidence="7 9" id="KW-0234">DNA repair</keyword>
<dbReference type="EMBL" id="CP063849">
    <property type="protein sequence ID" value="QOY87644.1"/>
    <property type="molecule type" value="Genomic_DNA"/>
</dbReference>
<evidence type="ECO:0000256" key="8">
    <source>
        <dbReference type="ARBA" id="ARBA00033408"/>
    </source>
</evidence>
<evidence type="ECO:0000256" key="9">
    <source>
        <dbReference type="PIRNR" id="PIRNR003128"/>
    </source>
</evidence>
<dbReference type="CDD" id="cd03241">
    <property type="entry name" value="ABC_RecN"/>
    <property type="match status" value="2"/>
</dbReference>
<dbReference type="FunFam" id="3.40.50.300:FF:000319">
    <property type="entry name" value="DNA repair protein RecN"/>
    <property type="match status" value="1"/>
</dbReference>
<sequence length="559" mass="60814">MLVELVVENFAVVERLRLPLHAGLNALTGETGSGKSLMVDALSLLLGGRASADMVRTGASRAFVSGRFEVPAGPEFSRVLEAAGLEAEDGEILLEREILASGKSRAFVASRPVAASFLKELAPFLGDIHGQHDQQKLFSGDSQRELLDEAAGVAETLAEVESAYADWHALVRTLQDLNRTEQEKLRMADLWNMQRKEIEALELSAGEDAQLENEKRVLKNVARLSEAATIAHDALSESEHAVANGLGLALKKVEELAKIDESLSGLLETLRPAQIAVKEAAMELSHYLGHLEADPKRLEDLENRLAQIEKLKRKYGSTIDEILTFYAQVCDQLNAVESAGERRAELETAIATREAEYKVKAERLRALRSRAAKKLEKAVESELGGLAMKGTSFRIAMKPADPAPHGIDAVEFLVSANVGEELRPLDKVASGGELSRVALALKTCIVPKSHGRVARTLVFDEVDSGVGGAAAETIGRRLKKISESNQVLCVTHLAQIAGFADHHYVVSKRESAGRTSAQVDEMLGDERVREIGRMLSGQHLSAEALRHAEKLIEEYARRG</sequence>
<dbReference type="AlphaFoldDB" id="A0A7S7NQV4"/>
<dbReference type="Pfam" id="PF02463">
    <property type="entry name" value="SMC_N"/>
    <property type="match status" value="1"/>
</dbReference>
<feature type="coiled-coil region" evidence="10">
    <location>
        <begin position="291"/>
        <end position="318"/>
    </location>
</feature>
<dbReference type="GO" id="GO:0005524">
    <property type="term" value="F:ATP binding"/>
    <property type="evidence" value="ECO:0007669"/>
    <property type="project" value="UniProtKB-KW"/>
</dbReference>
<dbReference type="InterPro" id="IPR027417">
    <property type="entry name" value="P-loop_NTPase"/>
</dbReference>
<organism evidence="12 13">
    <name type="scientific">Paludibaculum fermentans</name>
    <dbReference type="NCBI Taxonomy" id="1473598"/>
    <lineage>
        <taxon>Bacteria</taxon>
        <taxon>Pseudomonadati</taxon>
        <taxon>Acidobacteriota</taxon>
        <taxon>Terriglobia</taxon>
        <taxon>Bryobacterales</taxon>
        <taxon>Bryobacteraceae</taxon>
        <taxon>Paludibaculum</taxon>
    </lineage>
</organism>
<dbReference type="KEGG" id="pfer:IRI77_33645"/>
<keyword evidence="6" id="KW-0067">ATP-binding</keyword>
<evidence type="ECO:0000256" key="6">
    <source>
        <dbReference type="ARBA" id="ARBA00022840"/>
    </source>
</evidence>
<evidence type="ECO:0000259" key="11">
    <source>
        <dbReference type="Pfam" id="PF02463"/>
    </source>
</evidence>
<name>A0A7S7NQV4_PALFE</name>
<evidence type="ECO:0000256" key="2">
    <source>
        <dbReference type="ARBA" id="ARBA00009441"/>
    </source>
</evidence>
<dbReference type="RefSeq" id="WP_194449311.1">
    <property type="nucleotide sequence ID" value="NZ_CP063849.1"/>
</dbReference>
<evidence type="ECO:0000313" key="12">
    <source>
        <dbReference type="EMBL" id="QOY87644.1"/>
    </source>
</evidence>
<reference evidence="12 13" key="1">
    <citation type="submission" date="2020-10" db="EMBL/GenBank/DDBJ databases">
        <title>Complete genome sequence of Paludibaculum fermentans P105T, a facultatively anaerobic acidobacterium capable of dissimilatory Fe(III) reduction.</title>
        <authorList>
            <person name="Dedysh S.N."/>
            <person name="Beletsky A.V."/>
            <person name="Kulichevskaya I.S."/>
            <person name="Mardanov A.V."/>
            <person name="Ravin N.V."/>
        </authorList>
    </citation>
    <scope>NUCLEOTIDE SEQUENCE [LARGE SCALE GENOMIC DNA]</scope>
    <source>
        <strain evidence="12 13">P105</strain>
    </source>
</reference>
<dbReference type="GO" id="GO:0006281">
    <property type="term" value="P:DNA repair"/>
    <property type="evidence" value="ECO:0007669"/>
    <property type="project" value="UniProtKB-KW"/>
</dbReference>
<evidence type="ECO:0000313" key="13">
    <source>
        <dbReference type="Proteomes" id="UP000593892"/>
    </source>
</evidence>
<evidence type="ECO:0000256" key="7">
    <source>
        <dbReference type="ARBA" id="ARBA00023204"/>
    </source>
</evidence>
<evidence type="ECO:0000256" key="10">
    <source>
        <dbReference type="SAM" id="Coils"/>
    </source>
</evidence>
<dbReference type="FunFam" id="3.40.50.300:FF:000356">
    <property type="entry name" value="DNA repair protein RecN"/>
    <property type="match status" value="1"/>
</dbReference>
<dbReference type="PANTHER" id="PTHR11059">
    <property type="entry name" value="DNA REPAIR PROTEIN RECN"/>
    <property type="match status" value="1"/>
</dbReference>
<dbReference type="InterPro" id="IPR003395">
    <property type="entry name" value="RecF/RecN/SMC_N"/>
</dbReference>
<accession>A0A7S7NQV4</accession>
<dbReference type="NCBIfam" id="TIGR00634">
    <property type="entry name" value="recN"/>
    <property type="match status" value="1"/>
</dbReference>
<dbReference type="Gene3D" id="3.40.50.300">
    <property type="entry name" value="P-loop containing nucleotide triphosphate hydrolases"/>
    <property type="match status" value="2"/>
</dbReference>
<comment type="similarity">
    <text evidence="2 9">Belongs to the RecN family.</text>
</comment>
<feature type="domain" description="RecF/RecN/SMC N-terminal" evidence="11">
    <location>
        <begin position="2"/>
        <end position="510"/>
    </location>
</feature>
<dbReference type="GO" id="GO:0009432">
    <property type="term" value="P:SOS response"/>
    <property type="evidence" value="ECO:0007669"/>
    <property type="project" value="TreeGrafter"/>
</dbReference>
<dbReference type="GO" id="GO:0006310">
    <property type="term" value="P:DNA recombination"/>
    <property type="evidence" value="ECO:0007669"/>
    <property type="project" value="InterPro"/>
</dbReference>
<keyword evidence="13" id="KW-1185">Reference proteome</keyword>